<comment type="subcellular location">
    <subcellularLocation>
        <location evidence="1">Cell membrane</location>
        <topology evidence="1">Multi-pass membrane protein</topology>
    </subcellularLocation>
</comment>
<dbReference type="PANTHER" id="PTHR23513:SF11">
    <property type="entry name" value="STAPHYLOFERRIN A TRANSPORTER"/>
    <property type="match status" value="1"/>
</dbReference>
<dbReference type="Pfam" id="PF05977">
    <property type="entry name" value="MFS_3"/>
    <property type="match status" value="1"/>
</dbReference>
<evidence type="ECO:0000256" key="8">
    <source>
        <dbReference type="SAM" id="Phobius"/>
    </source>
</evidence>
<keyword evidence="5 8" id="KW-1133">Transmembrane helix</keyword>
<evidence type="ECO:0000256" key="2">
    <source>
        <dbReference type="ARBA" id="ARBA00022448"/>
    </source>
</evidence>
<dbReference type="OrthoDB" id="9775268at2"/>
<evidence type="ECO:0000313" key="11">
    <source>
        <dbReference type="Proteomes" id="UP000193244"/>
    </source>
</evidence>
<feature type="transmembrane region" description="Helical" evidence="8">
    <location>
        <begin position="49"/>
        <end position="72"/>
    </location>
</feature>
<feature type="transmembrane region" description="Helical" evidence="8">
    <location>
        <begin position="93"/>
        <end position="122"/>
    </location>
</feature>
<feature type="transmembrane region" description="Helical" evidence="8">
    <location>
        <begin position="285"/>
        <end position="305"/>
    </location>
</feature>
<dbReference type="RefSeq" id="WP_085481956.1">
    <property type="nucleotide sequence ID" value="NZ_FXAY01000001.1"/>
</dbReference>
<evidence type="ECO:0000256" key="7">
    <source>
        <dbReference type="SAM" id="MobiDB-lite"/>
    </source>
</evidence>
<feature type="region of interest" description="Disordered" evidence="7">
    <location>
        <begin position="419"/>
        <end position="448"/>
    </location>
</feature>
<dbReference type="PANTHER" id="PTHR23513">
    <property type="entry name" value="INTEGRAL MEMBRANE EFFLUX PROTEIN-RELATED"/>
    <property type="match status" value="1"/>
</dbReference>
<protein>
    <submittedName>
        <fullName evidence="10">Predicted arabinose efflux permease, MFS family</fullName>
    </submittedName>
</protein>
<feature type="transmembrane region" description="Helical" evidence="8">
    <location>
        <begin position="258"/>
        <end position="278"/>
    </location>
</feature>
<feature type="domain" description="Major facilitator superfamily (MFS) profile" evidence="9">
    <location>
        <begin position="1"/>
        <end position="399"/>
    </location>
</feature>
<feature type="transmembrane region" description="Helical" evidence="8">
    <location>
        <begin position="375"/>
        <end position="397"/>
    </location>
</feature>
<evidence type="ECO:0000256" key="6">
    <source>
        <dbReference type="ARBA" id="ARBA00023136"/>
    </source>
</evidence>
<dbReference type="Gene3D" id="1.20.1250.20">
    <property type="entry name" value="MFS general substrate transporter like domains"/>
    <property type="match status" value="1"/>
</dbReference>
<dbReference type="EMBL" id="FXAY01000001">
    <property type="protein sequence ID" value="SMG08327.1"/>
    <property type="molecule type" value="Genomic_DNA"/>
</dbReference>
<dbReference type="SUPFAM" id="SSF103473">
    <property type="entry name" value="MFS general substrate transporter"/>
    <property type="match status" value="1"/>
</dbReference>
<feature type="transmembrane region" description="Helical" evidence="8">
    <location>
        <begin position="12"/>
        <end position="29"/>
    </location>
</feature>
<keyword evidence="3" id="KW-1003">Cell membrane</keyword>
<dbReference type="InterPro" id="IPR020846">
    <property type="entry name" value="MFS_dom"/>
</dbReference>
<feature type="transmembrane region" description="Helical" evidence="8">
    <location>
        <begin position="311"/>
        <end position="333"/>
    </location>
</feature>
<dbReference type="InterPro" id="IPR010290">
    <property type="entry name" value="TM_effector"/>
</dbReference>
<reference evidence="11" key="1">
    <citation type="submission" date="2017-04" db="EMBL/GenBank/DDBJ databases">
        <authorList>
            <person name="Varghese N."/>
            <person name="Submissions S."/>
        </authorList>
    </citation>
    <scope>NUCLEOTIDE SEQUENCE [LARGE SCALE GENOMIC DNA]</scope>
    <source>
        <strain evidence="11">VKM Ac-2510</strain>
    </source>
</reference>
<feature type="transmembrane region" description="Helical" evidence="8">
    <location>
        <begin position="160"/>
        <end position="192"/>
    </location>
</feature>
<keyword evidence="4 8" id="KW-0812">Transmembrane</keyword>
<evidence type="ECO:0000256" key="4">
    <source>
        <dbReference type="ARBA" id="ARBA00022692"/>
    </source>
</evidence>
<dbReference type="GO" id="GO:0005886">
    <property type="term" value="C:plasma membrane"/>
    <property type="evidence" value="ECO:0007669"/>
    <property type="project" value="UniProtKB-SubCell"/>
</dbReference>
<keyword evidence="11" id="KW-1185">Reference proteome</keyword>
<evidence type="ECO:0000313" key="10">
    <source>
        <dbReference type="EMBL" id="SMG08327.1"/>
    </source>
</evidence>
<dbReference type="CDD" id="cd06173">
    <property type="entry name" value="MFS_MefA_like"/>
    <property type="match status" value="1"/>
</dbReference>
<proteinExistence type="predicted"/>
<dbReference type="Proteomes" id="UP000193244">
    <property type="component" value="Unassembled WGS sequence"/>
</dbReference>
<keyword evidence="6 8" id="KW-0472">Membrane</keyword>
<evidence type="ECO:0000256" key="5">
    <source>
        <dbReference type="ARBA" id="ARBA00022989"/>
    </source>
</evidence>
<feature type="compositionally biased region" description="Acidic residues" evidence="7">
    <location>
        <begin position="430"/>
        <end position="442"/>
    </location>
</feature>
<sequence length="448" mass="47809">MSAMFRSLSSVNYRIWFAGALVSNVGTWMQRTAQDWIVLTELTDHDAAAVGIVMALQLGPQLLLVPWAGLIADRLDRRRTLMVTQASMGVLGLGLGLIVVTGVAQLWHVYLFALLLGIASAIDAPVRQTFVSELVGGSNLSNAVALNSASFNAARMIGPAVAGLLVAVIGAGWVFLLNAVTFGAVLVSLTFIRVDQLRRSKRAPQGKGQLLEGFRYVRSRPDLLVIFVIVFIIGTFGMNFAIFTSTMASVEFGRGSEAFGLLSSVMAVGSVTGALLSARRDRPRVRLTFIASAAFGVSCLVAAVMPSYWGFAIVLVFVGLSAQTLMTTANGTVQTTTAPEMRGRVMALYMAVFMGGTPIGAPVVGWVANSFGPRWAIGVAAASGLVAAAIGLGWLIVFRHLRLHFDRAAHPHFVVSHDGRPFSRGRSPETAEELEEDLALDEADARRS</sequence>
<dbReference type="AlphaFoldDB" id="A0A1X7I3E9"/>
<keyword evidence="2" id="KW-0813">Transport</keyword>
<name>A0A1X7I3E9_9MICO</name>
<dbReference type="PROSITE" id="PS50850">
    <property type="entry name" value="MFS"/>
    <property type="match status" value="1"/>
</dbReference>
<feature type="transmembrane region" description="Helical" evidence="8">
    <location>
        <begin position="345"/>
        <end position="369"/>
    </location>
</feature>
<gene>
    <name evidence="10" type="ORF">SAMN06296010_0113</name>
</gene>
<evidence type="ECO:0000256" key="3">
    <source>
        <dbReference type="ARBA" id="ARBA00022475"/>
    </source>
</evidence>
<accession>A0A1X7I3E9</accession>
<feature type="compositionally biased region" description="Basic and acidic residues" evidence="7">
    <location>
        <begin position="419"/>
        <end position="429"/>
    </location>
</feature>
<dbReference type="InterPro" id="IPR036259">
    <property type="entry name" value="MFS_trans_sf"/>
</dbReference>
<dbReference type="STRING" id="150121.SAMN06296010_0113"/>
<evidence type="ECO:0000259" key="9">
    <source>
        <dbReference type="PROSITE" id="PS50850"/>
    </source>
</evidence>
<organism evidence="10 11">
    <name type="scientific">Agreia pratensis</name>
    <dbReference type="NCBI Taxonomy" id="150121"/>
    <lineage>
        <taxon>Bacteria</taxon>
        <taxon>Bacillati</taxon>
        <taxon>Actinomycetota</taxon>
        <taxon>Actinomycetes</taxon>
        <taxon>Micrococcales</taxon>
        <taxon>Microbacteriaceae</taxon>
        <taxon>Agreia</taxon>
    </lineage>
</organism>
<feature type="transmembrane region" description="Helical" evidence="8">
    <location>
        <begin position="223"/>
        <end position="246"/>
    </location>
</feature>
<evidence type="ECO:0000256" key="1">
    <source>
        <dbReference type="ARBA" id="ARBA00004651"/>
    </source>
</evidence>
<dbReference type="GO" id="GO:0022857">
    <property type="term" value="F:transmembrane transporter activity"/>
    <property type="evidence" value="ECO:0007669"/>
    <property type="project" value="InterPro"/>
</dbReference>